<organism evidence="3 4">
    <name type="scientific">Paracoccus stylophorae</name>
    <dbReference type="NCBI Taxonomy" id="659350"/>
    <lineage>
        <taxon>Bacteria</taxon>
        <taxon>Pseudomonadati</taxon>
        <taxon>Pseudomonadota</taxon>
        <taxon>Alphaproteobacteria</taxon>
        <taxon>Rhodobacterales</taxon>
        <taxon>Paracoccaceae</taxon>
        <taxon>Paracoccus</taxon>
    </lineage>
</organism>
<keyword evidence="1" id="KW-0812">Transmembrane</keyword>
<dbReference type="InterPro" id="IPR002656">
    <property type="entry name" value="Acyl_transf_3_dom"/>
</dbReference>
<dbReference type="GO" id="GO:0016746">
    <property type="term" value="F:acyltransferase activity"/>
    <property type="evidence" value="ECO:0007669"/>
    <property type="project" value="UniProtKB-KW"/>
</dbReference>
<feature type="transmembrane region" description="Helical" evidence="1">
    <location>
        <begin position="27"/>
        <end position="51"/>
    </location>
</feature>
<gene>
    <name evidence="3" type="ORF">JHW45_05840</name>
</gene>
<evidence type="ECO:0000259" key="2">
    <source>
        <dbReference type="Pfam" id="PF01757"/>
    </source>
</evidence>
<protein>
    <submittedName>
        <fullName evidence="3">Acyltransferase family protein</fullName>
    </submittedName>
</protein>
<feature type="transmembrane region" description="Helical" evidence="1">
    <location>
        <begin position="196"/>
        <end position="219"/>
    </location>
</feature>
<keyword evidence="3" id="KW-0012">Acyltransferase</keyword>
<sequence>MDLLRVILVCGVAAAHAGLLTGHDDGWLAIFGLGILRSVVPAFAVVSGYGVYQTVRRDRLKGWTIGLLLLYLIWCVIYAPLWLRDVGSVADLVRMLIMGPAHLWYIAALLQSIALMLVLFALIGDRRRATRAILLIAVAFALLDGVVQYGVLLQLLDPGLAVFHSGALYLFPFVAMGYLLAHVMDGRGRDFLPPAPWLWLGVIVLSVLRLVEAIYFASLSSGDKLIAPEFPLLAYAYPLVVVLAFMRLRMPQPNVDLVTLSAMIYLMHLGVIVAVMYAGVNDLWVNFAASVLIPSVLVVATPGIPWMGFRQRKRATA</sequence>
<feature type="transmembrane region" description="Helical" evidence="1">
    <location>
        <begin position="283"/>
        <end position="304"/>
    </location>
</feature>
<feature type="transmembrane region" description="Helical" evidence="1">
    <location>
        <begin position="162"/>
        <end position="184"/>
    </location>
</feature>
<dbReference type="RefSeq" id="WP_272860001.1">
    <property type="nucleotide sequence ID" value="NZ_CP067134.1"/>
</dbReference>
<feature type="transmembrane region" description="Helical" evidence="1">
    <location>
        <begin position="257"/>
        <end position="277"/>
    </location>
</feature>
<keyword evidence="1" id="KW-1133">Transmembrane helix</keyword>
<accession>A0ABY7SYD6</accession>
<evidence type="ECO:0000313" key="4">
    <source>
        <dbReference type="Proteomes" id="UP001218412"/>
    </source>
</evidence>
<feature type="transmembrane region" description="Helical" evidence="1">
    <location>
        <begin position="132"/>
        <end position="156"/>
    </location>
</feature>
<dbReference type="EMBL" id="CP067134">
    <property type="protein sequence ID" value="WCR11883.1"/>
    <property type="molecule type" value="Genomic_DNA"/>
</dbReference>
<keyword evidence="4" id="KW-1185">Reference proteome</keyword>
<proteinExistence type="predicted"/>
<feature type="transmembrane region" description="Helical" evidence="1">
    <location>
        <begin position="63"/>
        <end position="83"/>
    </location>
</feature>
<dbReference type="Proteomes" id="UP001218412">
    <property type="component" value="Chromosome"/>
</dbReference>
<feature type="domain" description="Acyltransferase 3" evidence="2">
    <location>
        <begin position="1"/>
        <end position="298"/>
    </location>
</feature>
<reference evidence="3 4" key="1">
    <citation type="submission" date="2021-01" db="EMBL/GenBank/DDBJ databases">
        <title>Biogeographic distribution of Paracoccus.</title>
        <authorList>
            <person name="Hollensteiner J."/>
            <person name="Leineberger J."/>
            <person name="Brinkhoff T."/>
            <person name="Daniel R."/>
        </authorList>
    </citation>
    <scope>NUCLEOTIDE SEQUENCE [LARGE SCALE GENOMIC DNA]</scope>
    <source>
        <strain evidence="3 4">LMG25392</strain>
    </source>
</reference>
<keyword evidence="1" id="KW-0472">Membrane</keyword>
<feature type="transmembrane region" description="Helical" evidence="1">
    <location>
        <begin position="103"/>
        <end position="123"/>
    </location>
</feature>
<keyword evidence="3" id="KW-0808">Transferase</keyword>
<feature type="transmembrane region" description="Helical" evidence="1">
    <location>
        <begin position="225"/>
        <end position="245"/>
    </location>
</feature>
<dbReference type="Pfam" id="PF01757">
    <property type="entry name" value="Acyl_transf_3"/>
    <property type="match status" value="1"/>
</dbReference>
<evidence type="ECO:0000256" key="1">
    <source>
        <dbReference type="SAM" id="Phobius"/>
    </source>
</evidence>
<evidence type="ECO:0000313" key="3">
    <source>
        <dbReference type="EMBL" id="WCR11883.1"/>
    </source>
</evidence>
<name>A0ABY7SYD6_9RHOB</name>